<evidence type="ECO:0000256" key="4">
    <source>
        <dbReference type="ARBA" id="ARBA00022989"/>
    </source>
</evidence>
<protein>
    <submittedName>
        <fullName evidence="7">YjbE family integral membrane protein</fullName>
    </submittedName>
</protein>
<keyword evidence="4 6" id="KW-1133">Transmembrane helix</keyword>
<evidence type="ECO:0000313" key="7">
    <source>
        <dbReference type="EMBL" id="MBB3770293.1"/>
    </source>
</evidence>
<dbReference type="Pfam" id="PF03741">
    <property type="entry name" value="TerC"/>
    <property type="match status" value="1"/>
</dbReference>
<keyword evidence="8" id="KW-1185">Reference proteome</keyword>
<reference evidence="7 8" key="1">
    <citation type="submission" date="2020-08" db="EMBL/GenBank/DDBJ databases">
        <title>Genomic Encyclopedia of Type Strains, Phase IV (KMG-IV): sequencing the most valuable type-strain genomes for metagenomic binning, comparative biology and taxonomic classification.</title>
        <authorList>
            <person name="Goeker M."/>
        </authorList>
    </citation>
    <scope>NUCLEOTIDE SEQUENCE [LARGE SCALE GENOMIC DNA]</scope>
    <source>
        <strain evidence="7 8">DSM 5895</strain>
    </source>
</reference>
<dbReference type="PANTHER" id="PTHR30238">
    <property type="entry name" value="MEMBRANE BOUND PREDICTED REDOX MODULATOR"/>
    <property type="match status" value="1"/>
</dbReference>
<feature type="transmembrane region" description="Helical" evidence="6">
    <location>
        <begin position="164"/>
        <end position="184"/>
    </location>
</feature>
<name>A0A839Z5K0_9HYPH</name>
<feature type="transmembrane region" description="Helical" evidence="6">
    <location>
        <begin position="47"/>
        <end position="67"/>
    </location>
</feature>
<feature type="transmembrane region" description="Helical" evidence="6">
    <location>
        <begin position="12"/>
        <end position="35"/>
    </location>
</feature>
<keyword evidence="5 6" id="KW-0472">Membrane</keyword>
<dbReference type="InterPro" id="IPR022301">
    <property type="entry name" value="Integral_membrane_YjbE"/>
</dbReference>
<evidence type="ECO:0000256" key="1">
    <source>
        <dbReference type="ARBA" id="ARBA00004141"/>
    </source>
</evidence>
<feature type="transmembrane region" description="Helical" evidence="6">
    <location>
        <begin position="218"/>
        <end position="238"/>
    </location>
</feature>
<evidence type="ECO:0000256" key="5">
    <source>
        <dbReference type="ARBA" id="ARBA00023136"/>
    </source>
</evidence>
<dbReference type="AlphaFoldDB" id="A0A839Z5K0"/>
<dbReference type="PANTHER" id="PTHR30238:SF4">
    <property type="entry name" value="SLL1022 PROTEIN"/>
    <property type="match status" value="1"/>
</dbReference>
<comment type="similarity">
    <text evidence="2">Belongs to the TerC family.</text>
</comment>
<dbReference type="InterPro" id="IPR005496">
    <property type="entry name" value="Integral_membrane_TerC"/>
</dbReference>
<dbReference type="GO" id="GO:0016020">
    <property type="term" value="C:membrane"/>
    <property type="evidence" value="ECO:0007669"/>
    <property type="project" value="UniProtKB-SubCell"/>
</dbReference>
<dbReference type="NCBIfam" id="TIGR03717">
    <property type="entry name" value="R_switched_YjbE"/>
    <property type="match status" value="1"/>
</dbReference>
<comment type="subcellular location">
    <subcellularLocation>
        <location evidence="1">Membrane</location>
        <topology evidence="1">Multi-pass membrane protein</topology>
    </subcellularLocation>
</comment>
<evidence type="ECO:0000256" key="6">
    <source>
        <dbReference type="SAM" id="Phobius"/>
    </source>
</evidence>
<accession>A0A839Z5K0</accession>
<evidence type="ECO:0000256" key="2">
    <source>
        <dbReference type="ARBA" id="ARBA00007511"/>
    </source>
</evidence>
<evidence type="ECO:0000256" key="3">
    <source>
        <dbReference type="ARBA" id="ARBA00022692"/>
    </source>
</evidence>
<feature type="transmembrane region" description="Helical" evidence="6">
    <location>
        <begin position="138"/>
        <end position="157"/>
    </location>
</feature>
<organism evidence="7 8">
    <name type="scientific">Ancylobacter tetraedralis</name>
    <dbReference type="NCBI Taxonomy" id="217068"/>
    <lineage>
        <taxon>Bacteria</taxon>
        <taxon>Pseudomonadati</taxon>
        <taxon>Pseudomonadota</taxon>
        <taxon>Alphaproteobacteria</taxon>
        <taxon>Hyphomicrobiales</taxon>
        <taxon>Xanthobacteraceae</taxon>
        <taxon>Ancylobacter</taxon>
    </lineage>
</organism>
<evidence type="ECO:0000313" key="8">
    <source>
        <dbReference type="Proteomes" id="UP000533469"/>
    </source>
</evidence>
<dbReference type="Proteomes" id="UP000533469">
    <property type="component" value="Unassembled WGS sequence"/>
</dbReference>
<keyword evidence="3 6" id="KW-0812">Transmembrane</keyword>
<comment type="caution">
    <text evidence="7">The sequence shown here is derived from an EMBL/GenBank/DDBJ whole genome shotgun (WGS) entry which is preliminary data.</text>
</comment>
<dbReference type="EMBL" id="JACICD010000001">
    <property type="protein sequence ID" value="MBB3770293.1"/>
    <property type="molecule type" value="Genomic_DNA"/>
</dbReference>
<sequence length="250" mass="26823">MMDFTSPIFWVALLQIIWIDLLLSGDNAVVIALACRSLPEKQRKWGILLGAGAAVCLRIVFALAVSYLLGVPLLKVVGALLLFWIAVKLVLDEGGEAHHIEGADSLWKAVRTIAIADAVMSLDNVVAIAAAARGHAELFIFGLLLTIPLIIFGSQLILKLISRFPILIWFGAALLGWIAGEMLVGDKVVLETLQGFAPGMVEKVEDPNDPIGLKPASLPHYLMAVLGAVFVVGFGWIVKSRRSTATVGSH</sequence>
<proteinExistence type="inferred from homology"/>
<gene>
    <name evidence="7" type="ORF">FHS55_000879</name>
</gene>